<dbReference type="AlphaFoldDB" id="A0A4Y2AK56"/>
<evidence type="ECO:0000256" key="1">
    <source>
        <dbReference type="SAM" id="MobiDB-lite"/>
    </source>
</evidence>
<organism evidence="2 3">
    <name type="scientific">Araneus ventricosus</name>
    <name type="common">Orbweaver spider</name>
    <name type="synonym">Epeira ventricosa</name>
    <dbReference type="NCBI Taxonomy" id="182803"/>
    <lineage>
        <taxon>Eukaryota</taxon>
        <taxon>Metazoa</taxon>
        <taxon>Ecdysozoa</taxon>
        <taxon>Arthropoda</taxon>
        <taxon>Chelicerata</taxon>
        <taxon>Arachnida</taxon>
        <taxon>Araneae</taxon>
        <taxon>Araneomorphae</taxon>
        <taxon>Entelegynae</taxon>
        <taxon>Araneoidea</taxon>
        <taxon>Araneidae</taxon>
        <taxon>Araneus</taxon>
    </lineage>
</organism>
<keyword evidence="3" id="KW-1185">Reference proteome</keyword>
<accession>A0A4Y2AK56</accession>
<dbReference type="OrthoDB" id="1099063at2759"/>
<proteinExistence type="predicted"/>
<comment type="caution">
    <text evidence="2">The sequence shown here is derived from an EMBL/GenBank/DDBJ whole genome shotgun (WGS) entry which is preliminary data.</text>
</comment>
<reference evidence="2 3" key="1">
    <citation type="journal article" date="2019" name="Sci. Rep.">
        <title>Orb-weaving spider Araneus ventricosus genome elucidates the spidroin gene catalogue.</title>
        <authorList>
            <person name="Kono N."/>
            <person name="Nakamura H."/>
            <person name="Ohtoshi R."/>
            <person name="Moran D.A.P."/>
            <person name="Shinohara A."/>
            <person name="Yoshida Y."/>
            <person name="Fujiwara M."/>
            <person name="Mori M."/>
            <person name="Tomita M."/>
            <person name="Arakawa K."/>
        </authorList>
    </citation>
    <scope>NUCLEOTIDE SEQUENCE [LARGE SCALE GENOMIC DNA]</scope>
</reference>
<dbReference type="EMBL" id="BGPR01000020">
    <property type="protein sequence ID" value="GBL80233.1"/>
    <property type="molecule type" value="Genomic_DNA"/>
</dbReference>
<evidence type="ECO:0000313" key="2">
    <source>
        <dbReference type="EMBL" id="GBL80233.1"/>
    </source>
</evidence>
<gene>
    <name evidence="2" type="ORF">AVEN_29203_1</name>
</gene>
<feature type="region of interest" description="Disordered" evidence="1">
    <location>
        <begin position="69"/>
        <end position="92"/>
    </location>
</feature>
<sequence>MTTYTADLQWSRVSNLESYGPEAETLPLSQIAKKVAFHTLSAKAFPRKPFRKPLPQGLHRKAFYELTHRQGLNDKPAKAFPRKPFRKPFPQN</sequence>
<protein>
    <submittedName>
        <fullName evidence="2">Uncharacterized protein</fullName>
    </submittedName>
</protein>
<dbReference type="Proteomes" id="UP000499080">
    <property type="component" value="Unassembled WGS sequence"/>
</dbReference>
<name>A0A4Y2AK56_ARAVE</name>
<evidence type="ECO:0000313" key="3">
    <source>
        <dbReference type="Proteomes" id="UP000499080"/>
    </source>
</evidence>